<dbReference type="PANTHER" id="PTHR35336">
    <property type="entry name" value="ADENOSYLCOBINAMIDE AMIDOHYDROLASE"/>
    <property type="match status" value="1"/>
</dbReference>
<dbReference type="AlphaFoldDB" id="A0A173VH76"/>
<dbReference type="GeneID" id="97392405"/>
<dbReference type="STRING" id="39490.ERS852448_02949"/>
<evidence type="ECO:0000313" key="2">
    <source>
        <dbReference type="Proteomes" id="UP000095492"/>
    </source>
</evidence>
<dbReference type="Proteomes" id="UP000095492">
    <property type="component" value="Unassembled WGS sequence"/>
</dbReference>
<dbReference type="GO" id="GO:0016787">
    <property type="term" value="F:hydrolase activity"/>
    <property type="evidence" value="ECO:0007669"/>
    <property type="project" value="UniProtKB-KW"/>
</dbReference>
<name>A0A173VH76_EUBRA</name>
<dbReference type="InterPro" id="IPR002808">
    <property type="entry name" value="AdoCbi_amidolase"/>
</dbReference>
<accession>A0A173VH76</accession>
<sequence>MKILDLPGGDELYHYKKSLVLKFSGPRDVVSTGPNNGGYRRDLTAVFNNDCNPGGGMPCGIEADTYEKHMELLASKQLGLDPRTCTGLSTAAHMENAAIECMKYEDFTVTAIVTAGINVNAVRVGDPTTWHERAGTYFEVMSGTINILLHIDADLAPGALVNALVTCTEAKTAAIQELLAPSRYSHGLATGSGTDGTIVVSNPESGVYLTNAGKHCKLGEYIGLVVKKAVKQALYNHCYMGPEYQHDILNRMDRFGITRDSLWERYQKLCKERQQPAGTRIDFMTCLDRIKKNNRLVTNTSLFAHLLDQMDWGMLGIEEVSEAAKQMLQLAGMPLQCWKSREEMLPEDDVAAKDVLEWLADNYGNCLAEFISVEKTPTSASGE</sequence>
<dbReference type="RefSeq" id="WP_055291243.1">
    <property type="nucleotide sequence ID" value="NZ_CP173382.1"/>
</dbReference>
<dbReference type="InterPro" id="IPR052209">
    <property type="entry name" value="CbiZ"/>
</dbReference>
<reference evidence="1 2" key="1">
    <citation type="submission" date="2015-09" db="EMBL/GenBank/DDBJ databases">
        <authorList>
            <consortium name="Pathogen Informatics"/>
        </authorList>
    </citation>
    <scope>NUCLEOTIDE SEQUENCE [LARGE SCALE GENOMIC DNA]</scope>
    <source>
        <strain evidence="1 2">2789STDY5608891</strain>
    </source>
</reference>
<evidence type="ECO:0000313" key="1">
    <source>
        <dbReference type="EMBL" id="CUN26752.1"/>
    </source>
</evidence>
<gene>
    <name evidence="1" type="ORF">ERS852448_02949</name>
</gene>
<dbReference type="PANTHER" id="PTHR35336:SF5">
    <property type="entry name" value="ADENOSYLCOBINAMIDE AMIDOHYDROLASE"/>
    <property type="match status" value="1"/>
</dbReference>
<dbReference type="EMBL" id="CYYA01000032">
    <property type="protein sequence ID" value="CUN26752.1"/>
    <property type="molecule type" value="Genomic_DNA"/>
</dbReference>
<dbReference type="Pfam" id="PF01955">
    <property type="entry name" value="CbiZ"/>
    <property type="match status" value="1"/>
</dbReference>
<protein>
    <submittedName>
        <fullName evidence="1">Adenosylcobinamide amidohydrolase</fullName>
    </submittedName>
</protein>
<keyword evidence="1" id="KW-0378">Hydrolase</keyword>
<proteinExistence type="predicted"/>
<dbReference type="OrthoDB" id="9767827at2"/>
<organism evidence="1 2">
    <name type="scientific">Eubacterium ramulus</name>
    <dbReference type="NCBI Taxonomy" id="39490"/>
    <lineage>
        <taxon>Bacteria</taxon>
        <taxon>Bacillati</taxon>
        <taxon>Bacillota</taxon>
        <taxon>Clostridia</taxon>
        <taxon>Eubacteriales</taxon>
        <taxon>Eubacteriaceae</taxon>
        <taxon>Eubacterium</taxon>
    </lineage>
</organism>